<name>A0A4T3EYY5_9SPHN</name>
<reference evidence="1 2" key="1">
    <citation type="submission" date="2019-04" db="EMBL/GenBank/DDBJ databases">
        <title>Altererythrobacter aquimixticola sp. nov., isolated from sediment of junction between the ocean and a freshwater spring.</title>
        <authorList>
            <person name="Yoon J.-H."/>
        </authorList>
    </citation>
    <scope>NUCLEOTIDE SEQUENCE [LARGE SCALE GENOMIC DNA]</scope>
    <source>
        <strain evidence="1 2">SSKS-13</strain>
    </source>
</reference>
<sequence length="123" mass="12703">MADRRAALALLPLLAACGQQGGAGEGDAMEAGEPISCAISPASSMSMSCRVERAIEDGALFLTIHHENGGFRRLRVMEDGSGVTAADGADDARITVFDGEIEVELGGDHYLLPATITATDAVQ</sequence>
<protein>
    <submittedName>
        <fullName evidence="1">Uncharacterized protein</fullName>
    </submittedName>
</protein>
<dbReference type="Proteomes" id="UP000309389">
    <property type="component" value="Unassembled WGS sequence"/>
</dbReference>
<proteinExistence type="predicted"/>
<dbReference type="PROSITE" id="PS51257">
    <property type="entry name" value="PROKAR_LIPOPROTEIN"/>
    <property type="match status" value="1"/>
</dbReference>
<accession>A0A4T3EYY5</accession>
<gene>
    <name evidence="1" type="ORF">E5222_06495</name>
</gene>
<dbReference type="OrthoDB" id="5402191at2"/>
<keyword evidence="2" id="KW-1185">Reference proteome</keyword>
<dbReference type="AlphaFoldDB" id="A0A4T3EYY5"/>
<dbReference type="EMBL" id="SSHH01000002">
    <property type="protein sequence ID" value="TIX49952.1"/>
    <property type="molecule type" value="Genomic_DNA"/>
</dbReference>
<organism evidence="1 2">
    <name type="scientific">Alteraurantiacibacter aquimixticola</name>
    <dbReference type="NCBI Taxonomy" id="2489173"/>
    <lineage>
        <taxon>Bacteria</taxon>
        <taxon>Pseudomonadati</taxon>
        <taxon>Pseudomonadota</taxon>
        <taxon>Alphaproteobacteria</taxon>
        <taxon>Sphingomonadales</taxon>
        <taxon>Erythrobacteraceae</taxon>
        <taxon>Alteraurantiacibacter</taxon>
    </lineage>
</organism>
<dbReference type="RefSeq" id="WP_136692972.1">
    <property type="nucleotide sequence ID" value="NZ_SSHH01000002.1"/>
</dbReference>
<evidence type="ECO:0000313" key="1">
    <source>
        <dbReference type="EMBL" id="TIX49952.1"/>
    </source>
</evidence>
<evidence type="ECO:0000313" key="2">
    <source>
        <dbReference type="Proteomes" id="UP000309389"/>
    </source>
</evidence>
<comment type="caution">
    <text evidence="1">The sequence shown here is derived from an EMBL/GenBank/DDBJ whole genome shotgun (WGS) entry which is preliminary data.</text>
</comment>